<organism evidence="1 2">
    <name type="scientific">Cladonia borealis</name>
    <dbReference type="NCBI Taxonomy" id="184061"/>
    <lineage>
        <taxon>Eukaryota</taxon>
        <taxon>Fungi</taxon>
        <taxon>Dikarya</taxon>
        <taxon>Ascomycota</taxon>
        <taxon>Pezizomycotina</taxon>
        <taxon>Lecanoromycetes</taxon>
        <taxon>OSLEUM clade</taxon>
        <taxon>Lecanoromycetidae</taxon>
        <taxon>Lecanorales</taxon>
        <taxon>Lecanorineae</taxon>
        <taxon>Cladoniaceae</taxon>
        <taxon>Cladonia</taxon>
    </lineage>
</organism>
<protein>
    <submittedName>
        <fullName evidence="1">Uncharacterized protein</fullName>
    </submittedName>
</protein>
<reference evidence="1" key="1">
    <citation type="submission" date="2023-03" db="EMBL/GenBank/DDBJ databases">
        <title>Complete genome of Cladonia borealis.</title>
        <authorList>
            <person name="Park H."/>
        </authorList>
    </citation>
    <scope>NUCLEOTIDE SEQUENCE</scope>
    <source>
        <strain evidence="1">ANT050790</strain>
    </source>
</reference>
<gene>
    <name evidence="1" type="ORF">JMJ35_003401</name>
</gene>
<evidence type="ECO:0000313" key="2">
    <source>
        <dbReference type="Proteomes" id="UP001166286"/>
    </source>
</evidence>
<comment type="caution">
    <text evidence="1">The sequence shown here is derived from an EMBL/GenBank/DDBJ whole genome shotgun (WGS) entry which is preliminary data.</text>
</comment>
<sequence>MPPPGAMAVQQQLRRLVINRAVNTTHGYSSYYPKSSNSSPRSFHTTPTLLTRRDISTIDFAYMPELEPGSNPPQYDILRVPILPDNSTTPLRANEAPDSTVIKPEIATVSANGTHIDSPSAMFEVVDNHAVELSPFDLTHKVTTAATGAAVRVQEMAGMGKGERSSIGEFWEGFVNDIFGSKGNVGKV</sequence>
<proteinExistence type="predicted"/>
<dbReference type="EMBL" id="JAFEKC020000005">
    <property type="protein sequence ID" value="KAK0514784.1"/>
    <property type="molecule type" value="Genomic_DNA"/>
</dbReference>
<name>A0AA39V6R1_9LECA</name>
<dbReference type="Proteomes" id="UP001166286">
    <property type="component" value="Unassembled WGS sequence"/>
</dbReference>
<accession>A0AA39V6R1</accession>
<evidence type="ECO:0000313" key="1">
    <source>
        <dbReference type="EMBL" id="KAK0514784.1"/>
    </source>
</evidence>
<keyword evidence="2" id="KW-1185">Reference proteome</keyword>
<dbReference type="AlphaFoldDB" id="A0AA39V6R1"/>